<dbReference type="AlphaFoldDB" id="A0AAV4A2W4"/>
<accession>A0AAV4A2W4</accession>
<sequence length="357" mass="39507">MADIEDEMIDDVKEESSAAEGNGNTEDSAEMQAEESQDGEAAKPELEDVTKTEEELEQELKETQISIPRYAPHSPPEWNVEQMRERWAWHLRIYPIDQEDCRNCILDAATKISQEAWYYVPKRKNGPGCAELCMVSCNEATAVMARIIRMPFYHQYVTLELNRRSQQKEGEGEPFNQIVETAKVVVDATKCEKIKNTATSKGNQKRRSLWVRYLSENTSKEILRVLFPLSLSSQVQTHDNLRIGLVEAHSKTDVLIFMKAYLTVVINDTHILALQNKEPGENENDMAAEMMMMQAQLNQTIQNQLMMLNPGPRGGSGGGYSGGGGGFGGGGGRRGGRGGGGSGGGRGGRGGGRKGYW</sequence>
<proteinExistence type="predicted"/>
<evidence type="ECO:0000256" key="1">
    <source>
        <dbReference type="SAM" id="MobiDB-lite"/>
    </source>
</evidence>
<gene>
    <name evidence="2" type="ORF">PoB_002744400</name>
</gene>
<feature type="compositionally biased region" description="Acidic residues" evidence="1">
    <location>
        <begin position="27"/>
        <end position="38"/>
    </location>
</feature>
<keyword evidence="3" id="KW-1185">Reference proteome</keyword>
<reference evidence="2 3" key="1">
    <citation type="journal article" date="2021" name="Elife">
        <title>Chloroplast acquisition without the gene transfer in kleptoplastic sea slugs, Plakobranchus ocellatus.</title>
        <authorList>
            <person name="Maeda T."/>
            <person name="Takahashi S."/>
            <person name="Yoshida T."/>
            <person name="Shimamura S."/>
            <person name="Takaki Y."/>
            <person name="Nagai Y."/>
            <person name="Toyoda A."/>
            <person name="Suzuki Y."/>
            <person name="Arimoto A."/>
            <person name="Ishii H."/>
            <person name="Satoh N."/>
            <person name="Nishiyama T."/>
            <person name="Hasebe M."/>
            <person name="Maruyama T."/>
            <person name="Minagawa J."/>
            <person name="Obokata J."/>
            <person name="Shigenobu S."/>
        </authorList>
    </citation>
    <scope>NUCLEOTIDE SEQUENCE [LARGE SCALE GENOMIC DNA]</scope>
</reference>
<name>A0AAV4A2W4_9GAST</name>
<evidence type="ECO:0000313" key="3">
    <source>
        <dbReference type="Proteomes" id="UP000735302"/>
    </source>
</evidence>
<comment type="caution">
    <text evidence="2">The sequence shown here is derived from an EMBL/GenBank/DDBJ whole genome shotgun (WGS) entry which is preliminary data.</text>
</comment>
<dbReference type="Proteomes" id="UP000735302">
    <property type="component" value="Unassembled WGS sequence"/>
</dbReference>
<feature type="compositionally biased region" description="Basic and acidic residues" evidence="1">
    <location>
        <begin position="40"/>
        <end position="62"/>
    </location>
</feature>
<feature type="region of interest" description="Disordered" evidence="1">
    <location>
        <begin position="1"/>
        <end position="76"/>
    </location>
</feature>
<organism evidence="2 3">
    <name type="scientific">Plakobranchus ocellatus</name>
    <dbReference type="NCBI Taxonomy" id="259542"/>
    <lineage>
        <taxon>Eukaryota</taxon>
        <taxon>Metazoa</taxon>
        <taxon>Spiralia</taxon>
        <taxon>Lophotrochozoa</taxon>
        <taxon>Mollusca</taxon>
        <taxon>Gastropoda</taxon>
        <taxon>Heterobranchia</taxon>
        <taxon>Euthyneura</taxon>
        <taxon>Panpulmonata</taxon>
        <taxon>Sacoglossa</taxon>
        <taxon>Placobranchoidea</taxon>
        <taxon>Plakobranchidae</taxon>
        <taxon>Plakobranchus</taxon>
    </lineage>
</organism>
<evidence type="ECO:0000313" key="2">
    <source>
        <dbReference type="EMBL" id="GFO00939.1"/>
    </source>
</evidence>
<feature type="region of interest" description="Disordered" evidence="1">
    <location>
        <begin position="310"/>
        <end position="357"/>
    </location>
</feature>
<protein>
    <submittedName>
        <fullName evidence="2">Uncharacterized protein</fullName>
    </submittedName>
</protein>
<dbReference type="EMBL" id="BLXT01003182">
    <property type="protein sequence ID" value="GFO00939.1"/>
    <property type="molecule type" value="Genomic_DNA"/>
</dbReference>
<feature type="compositionally biased region" description="Gly residues" evidence="1">
    <location>
        <begin position="312"/>
        <end position="357"/>
    </location>
</feature>